<comment type="subcellular location">
    <subcellularLocation>
        <location evidence="1">Cell membrane</location>
        <topology evidence="1">Multi-pass membrane protein</topology>
    </subcellularLocation>
</comment>
<dbReference type="SUPFAM" id="SSF82689">
    <property type="entry name" value="Mechanosensitive channel protein MscS (YggB), C-terminal domain"/>
    <property type="match status" value="1"/>
</dbReference>
<keyword evidence="4 7" id="KW-0812">Transmembrane</keyword>
<dbReference type="Pfam" id="PF00924">
    <property type="entry name" value="MS_channel_2nd"/>
    <property type="match status" value="1"/>
</dbReference>
<protein>
    <submittedName>
        <fullName evidence="10">Mechanosensitive ion channel protein MscS</fullName>
    </submittedName>
</protein>
<evidence type="ECO:0000313" key="10">
    <source>
        <dbReference type="EMBL" id="BDD12569.1"/>
    </source>
</evidence>
<sequence length="287" mass="32315">MYDSITNPLLRYAAIIGPTVLIVILLSILVRKALTVIIERNSDKIGVDSTGFVFIKNSISFILMALGLFWIFYNIPYFKSLGNTLFASVGVFAAIVGFASQKAFSNIVGGLFILIFKPFKVSDSIELSNTRQGVVEEITLRHTIIKDYENRRVVIPNSVISEETIINSDITDNKVRKYIEVGISYESDVDLAFGILAKAVEEHPFFIDNRTRKEKHNGQHPVTVRLISLGDFAVTIRAYAWAKNFDEAFVMKCDVLKTVKAEFTKQGVEIPYPHRTIVYKNQTDAFS</sequence>
<dbReference type="InterPro" id="IPR049278">
    <property type="entry name" value="MS_channel_C"/>
</dbReference>
<dbReference type="SUPFAM" id="SSF50182">
    <property type="entry name" value="Sm-like ribonucleoproteins"/>
    <property type="match status" value="1"/>
</dbReference>
<evidence type="ECO:0000256" key="7">
    <source>
        <dbReference type="SAM" id="Phobius"/>
    </source>
</evidence>
<evidence type="ECO:0000313" key="11">
    <source>
        <dbReference type="Proteomes" id="UP001348817"/>
    </source>
</evidence>
<evidence type="ECO:0000256" key="4">
    <source>
        <dbReference type="ARBA" id="ARBA00022692"/>
    </source>
</evidence>
<keyword evidence="10" id="KW-0614">Plasmid</keyword>
<dbReference type="PANTHER" id="PTHR30221:SF1">
    <property type="entry name" value="SMALL-CONDUCTANCE MECHANOSENSITIVE CHANNEL"/>
    <property type="match status" value="1"/>
</dbReference>
<evidence type="ECO:0000256" key="2">
    <source>
        <dbReference type="ARBA" id="ARBA00008017"/>
    </source>
</evidence>
<feature type="transmembrane region" description="Helical" evidence="7">
    <location>
        <begin position="85"/>
        <end position="116"/>
    </location>
</feature>
<keyword evidence="5 7" id="KW-1133">Transmembrane helix</keyword>
<gene>
    <name evidence="10" type="ORF">FUAX_50010</name>
</gene>
<feature type="transmembrane region" description="Helical" evidence="7">
    <location>
        <begin position="51"/>
        <end position="73"/>
    </location>
</feature>
<reference evidence="10 11" key="1">
    <citation type="submission" date="2021-12" db="EMBL/GenBank/DDBJ databases">
        <title>Genome sequencing of bacteria with rrn-lacking chromosome and rrn-plasmid.</title>
        <authorList>
            <person name="Anda M."/>
            <person name="Iwasaki W."/>
        </authorList>
    </citation>
    <scope>NUCLEOTIDE SEQUENCE [LARGE SCALE GENOMIC DNA]</scope>
    <source>
        <strain evidence="10 11">DSM 100852</strain>
        <plasmid evidence="10 11">pFA5</plasmid>
    </source>
</reference>
<dbReference type="Gene3D" id="1.10.287.1260">
    <property type="match status" value="1"/>
</dbReference>
<dbReference type="Gene3D" id="3.30.70.100">
    <property type="match status" value="1"/>
</dbReference>
<dbReference type="Gene3D" id="2.30.30.60">
    <property type="match status" value="1"/>
</dbReference>
<feature type="domain" description="Mechanosensitive ion channel MscS C-terminal" evidence="9">
    <location>
        <begin position="179"/>
        <end position="270"/>
    </location>
</feature>
<geneLocation type="plasmid" evidence="10 11">
    <name>pFA5</name>
</geneLocation>
<evidence type="ECO:0000256" key="1">
    <source>
        <dbReference type="ARBA" id="ARBA00004651"/>
    </source>
</evidence>
<evidence type="ECO:0000259" key="9">
    <source>
        <dbReference type="Pfam" id="PF21082"/>
    </source>
</evidence>
<feature type="transmembrane region" description="Helical" evidence="7">
    <location>
        <begin position="12"/>
        <end position="30"/>
    </location>
</feature>
<dbReference type="KEGG" id="fax:FUAX_50010"/>
<organism evidence="10 11">
    <name type="scientific">Fulvitalea axinellae</name>
    <dbReference type="NCBI Taxonomy" id="1182444"/>
    <lineage>
        <taxon>Bacteria</taxon>
        <taxon>Pseudomonadati</taxon>
        <taxon>Bacteroidota</taxon>
        <taxon>Cytophagia</taxon>
        <taxon>Cytophagales</taxon>
        <taxon>Persicobacteraceae</taxon>
        <taxon>Fulvitalea</taxon>
    </lineage>
</organism>
<dbReference type="InterPro" id="IPR045275">
    <property type="entry name" value="MscS_archaea/bacteria_type"/>
</dbReference>
<feature type="domain" description="Mechanosensitive ion channel MscS" evidence="8">
    <location>
        <begin position="103"/>
        <end position="167"/>
    </location>
</feature>
<dbReference type="RefSeq" id="WP_338395886.1">
    <property type="nucleotide sequence ID" value="NZ_AP025319.1"/>
</dbReference>
<dbReference type="InterPro" id="IPR011066">
    <property type="entry name" value="MscS_channel_C_sf"/>
</dbReference>
<comment type="similarity">
    <text evidence="2">Belongs to the MscS (TC 1.A.23) family.</text>
</comment>
<dbReference type="InterPro" id="IPR023408">
    <property type="entry name" value="MscS_beta-dom_sf"/>
</dbReference>
<evidence type="ECO:0000256" key="5">
    <source>
        <dbReference type="ARBA" id="ARBA00022989"/>
    </source>
</evidence>
<keyword evidence="3" id="KW-1003">Cell membrane</keyword>
<accession>A0AAU9CKG4</accession>
<dbReference type="Proteomes" id="UP001348817">
    <property type="component" value="Plasmid pFA5"/>
</dbReference>
<dbReference type="Pfam" id="PF21082">
    <property type="entry name" value="MS_channel_3rd"/>
    <property type="match status" value="1"/>
</dbReference>
<evidence type="ECO:0000256" key="3">
    <source>
        <dbReference type="ARBA" id="ARBA00022475"/>
    </source>
</evidence>
<dbReference type="PANTHER" id="PTHR30221">
    <property type="entry name" value="SMALL-CONDUCTANCE MECHANOSENSITIVE CHANNEL"/>
    <property type="match status" value="1"/>
</dbReference>
<keyword evidence="11" id="KW-1185">Reference proteome</keyword>
<name>A0AAU9CKG4_9BACT</name>
<dbReference type="GO" id="GO:0008381">
    <property type="term" value="F:mechanosensitive monoatomic ion channel activity"/>
    <property type="evidence" value="ECO:0007669"/>
    <property type="project" value="InterPro"/>
</dbReference>
<dbReference type="AlphaFoldDB" id="A0AAU9CKG4"/>
<dbReference type="EMBL" id="AP025319">
    <property type="protein sequence ID" value="BDD12569.1"/>
    <property type="molecule type" value="Genomic_DNA"/>
</dbReference>
<dbReference type="InterPro" id="IPR006685">
    <property type="entry name" value="MscS_channel_2nd"/>
</dbReference>
<dbReference type="GO" id="GO:0005886">
    <property type="term" value="C:plasma membrane"/>
    <property type="evidence" value="ECO:0007669"/>
    <property type="project" value="UniProtKB-SubCell"/>
</dbReference>
<evidence type="ECO:0000259" key="8">
    <source>
        <dbReference type="Pfam" id="PF00924"/>
    </source>
</evidence>
<keyword evidence="6 7" id="KW-0472">Membrane</keyword>
<proteinExistence type="inferred from homology"/>
<evidence type="ECO:0000256" key="6">
    <source>
        <dbReference type="ARBA" id="ARBA00023136"/>
    </source>
</evidence>
<dbReference type="InterPro" id="IPR010920">
    <property type="entry name" value="LSM_dom_sf"/>
</dbReference>